<dbReference type="OrthoDB" id="2860889at2759"/>
<evidence type="ECO:0000313" key="2">
    <source>
        <dbReference type="EMBL" id="KAJ2921418.1"/>
    </source>
</evidence>
<dbReference type="AlphaFoldDB" id="A0A9W8IX66"/>
<sequence length="88" mass="9757">MIIFRVTTGRSFTKFPTVKDGVLSNTLQFAHKTAEESFLQSTYNSEFGRDRDLDTEKGNTHGGGLGRQSTTHVSQEMRDDSGDLATVK</sequence>
<evidence type="ECO:0000313" key="3">
    <source>
        <dbReference type="Proteomes" id="UP001140091"/>
    </source>
</evidence>
<keyword evidence="3" id="KW-1185">Reference proteome</keyword>
<name>A0A9W8IX66_9AGAR</name>
<dbReference type="EMBL" id="JANBPK010001608">
    <property type="protein sequence ID" value="KAJ2921418.1"/>
    <property type="molecule type" value="Genomic_DNA"/>
</dbReference>
<feature type="region of interest" description="Disordered" evidence="1">
    <location>
        <begin position="42"/>
        <end position="88"/>
    </location>
</feature>
<feature type="compositionally biased region" description="Basic and acidic residues" evidence="1">
    <location>
        <begin position="47"/>
        <end position="59"/>
    </location>
</feature>
<protein>
    <submittedName>
        <fullName evidence="2">Uncharacterized protein</fullName>
    </submittedName>
</protein>
<reference evidence="2" key="1">
    <citation type="submission" date="2022-06" db="EMBL/GenBank/DDBJ databases">
        <title>Genome Sequence of Candolleomyces eurysporus.</title>
        <authorList>
            <person name="Buettner E."/>
        </authorList>
    </citation>
    <scope>NUCLEOTIDE SEQUENCE</scope>
    <source>
        <strain evidence="2">VTCC 930004</strain>
    </source>
</reference>
<accession>A0A9W8IX66</accession>
<evidence type="ECO:0000256" key="1">
    <source>
        <dbReference type="SAM" id="MobiDB-lite"/>
    </source>
</evidence>
<comment type="caution">
    <text evidence="2">The sequence shown here is derived from an EMBL/GenBank/DDBJ whole genome shotgun (WGS) entry which is preliminary data.</text>
</comment>
<organism evidence="2 3">
    <name type="scientific">Candolleomyces eurysporus</name>
    <dbReference type="NCBI Taxonomy" id="2828524"/>
    <lineage>
        <taxon>Eukaryota</taxon>
        <taxon>Fungi</taxon>
        <taxon>Dikarya</taxon>
        <taxon>Basidiomycota</taxon>
        <taxon>Agaricomycotina</taxon>
        <taxon>Agaricomycetes</taxon>
        <taxon>Agaricomycetidae</taxon>
        <taxon>Agaricales</taxon>
        <taxon>Agaricineae</taxon>
        <taxon>Psathyrellaceae</taxon>
        <taxon>Candolleomyces</taxon>
    </lineage>
</organism>
<feature type="non-terminal residue" evidence="2">
    <location>
        <position position="88"/>
    </location>
</feature>
<gene>
    <name evidence="2" type="ORF">H1R20_g15677</name>
</gene>
<dbReference type="Proteomes" id="UP001140091">
    <property type="component" value="Unassembled WGS sequence"/>
</dbReference>
<proteinExistence type="predicted"/>